<evidence type="ECO:0000313" key="5">
    <source>
        <dbReference type="EMBL" id="UMM38552.1"/>
    </source>
</evidence>
<evidence type="ECO:0000256" key="2">
    <source>
        <dbReference type="SAM" id="MobiDB-lite"/>
    </source>
</evidence>
<feature type="compositionally biased region" description="Low complexity" evidence="2">
    <location>
        <begin position="645"/>
        <end position="668"/>
    </location>
</feature>
<feature type="compositionally biased region" description="Low complexity" evidence="2">
    <location>
        <begin position="94"/>
        <end position="109"/>
    </location>
</feature>
<evidence type="ECO:0000313" key="4">
    <source>
        <dbReference type="EMBL" id="ULT92810.1"/>
    </source>
</evidence>
<reference evidence="4 6" key="1">
    <citation type="submission" date="2022-02" db="EMBL/GenBank/DDBJ databases">
        <title>Chromosome-level reference genomes for two strains of Caenorhabditis briggsae: an improved platform for comparative genomics.</title>
        <authorList>
            <person name="Stevens L."/>
            <person name="Andersen E.C."/>
        </authorList>
    </citation>
    <scope>NUCLEOTIDE SEQUENCE [LARGE SCALE GENOMIC DNA]</scope>
    <source>
        <strain evidence="4">QX1410_ONT</strain>
        <tissue evidence="4">Whole-organism</tissue>
    </source>
</reference>
<organism evidence="4 6">
    <name type="scientific">Caenorhabditis briggsae</name>
    <dbReference type="NCBI Taxonomy" id="6238"/>
    <lineage>
        <taxon>Eukaryota</taxon>
        <taxon>Metazoa</taxon>
        <taxon>Ecdysozoa</taxon>
        <taxon>Nematoda</taxon>
        <taxon>Chromadorea</taxon>
        <taxon>Rhabditida</taxon>
        <taxon>Rhabditina</taxon>
        <taxon>Rhabditomorpha</taxon>
        <taxon>Rhabditoidea</taxon>
        <taxon>Rhabditidae</taxon>
        <taxon>Peloderinae</taxon>
        <taxon>Caenorhabditis</taxon>
    </lineage>
</organism>
<sequence length="723" mass="82244">MDVILDFIREVWGEILVISSAFFQWVRNMEDSVTLLLGLGGGLFTTIVFFFMYMRNRETAFEQQFTADQIAVISDSDKKKQQQKKGGKKSTTVSPSSLPNPQKLQQQQPAKVSPAPQKPKDQPKNKSPPKQPEQAKSEVKVAEVVEQEQKVQNVQPVQSEAPPPPPKEVPKKTPKPINSCDLDQKKVLDHLSKLPELDTAYVSWLKQSFQSHDTQMNNKQKENVNLDKKNKDLVQRNEKLSKDKRDADEKARDEQNQRLQTADKFQKLQARETELVRQIQQVQQTLNHREQNFVQETQKKDNNVQKLENDLRSAKYNLDKANASSRSSQQALRDAENKAAETERNLQQKIDKYEAEKQKIEASLNGLRQVTTIMEERLAKTGDEYADQANKILALTAANNTLQNALNAAKLAVENQSKHSTEELDALREEQKVWLSEKEQMTEKYVRLEELIKELNVDMNEFHVYKEQQERIVGELNQRDNARLEELEQSQAKETDLLAQLKETKEKLAEVKKSLKDEQSRVVEIPKNSPEPVVEEEAFELKKTNADLAQAAPGTSSSDSALIEELKAKNAVLDEKNNELRQRNMTILEKTEAVPNQLESLRKQVVAELGSLAGIKMKDKTFKDEQAFSDWVGEARNAIEKKLNSASSTPATAPASTPAAKPQKPSKSAAKESRSVEIPEGNEHECRKALIALIKELEHIEKLVDKQEHEHKQELARLRSQLV</sequence>
<feature type="region of interest" description="Disordered" evidence="2">
    <location>
        <begin position="643"/>
        <end position="682"/>
    </location>
</feature>
<feature type="transmembrane region" description="Helical" evidence="3">
    <location>
        <begin position="32"/>
        <end position="53"/>
    </location>
</feature>
<keyword evidence="1" id="KW-0175">Coiled coil</keyword>
<feature type="compositionally biased region" description="Basic and acidic residues" evidence="2">
    <location>
        <begin position="333"/>
        <end position="344"/>
    </location>
</feature>
<evidence type="ECO:0000313" key="6">
    <source>
        <dbReference type="Proteomes" id="UP000827892"/>
    </source>
</evidence>
<feature type="compositionally biased region" description="Polar residues" evidence="2">
    <location>
        <begin position="322"/>
        <end position="331"/>
    </location>
</feature>
<evidence type="ECO:0000256" key="3">
    <source>
        <dbReference type="SAM" id="Phobius"/>
    </source>
</evidence>
<accession>A0AAE9A7C7</accession>
<dbReference type="AlphaFoldDB" id="A0AAE9A7C7"/>
<evidence type="ECO:0000256" key="1">
    <source>
        <dbReference type="SAM" id="Coils"/>
    </source>
</evidence>
<dbReference type="Proteomes" id="UP000827892">
    <property type="component" value="Chromosome V"/>
</dbReference>
<proteinExistence type="predicted"/>
<dbReference type="EMBL" id="CP092624">
    <property type="protein sequence ID" value="UMM38552.1"/>
    <property type="molecule type" value="Genomic_DNA"/>
</dbReference>
<feature type="region of interest" description="Disordered" evidence="2">
    <location>
        <begin position="74"/>
        <end position="181"/>
    </location>
</feature>
<keyword evidence="3" id="KW-1133">Transmembrane helix</keyword>
<feature type="compositionally biased region" description="Basic and acidic residues" evidence="2">
    <location>
        <begin position="133"/>
        <end position="149"/>
    </location>
</feature>
<keyword evidence="7" id="KW-1185">Reference proteome</keyword>
<name>A0AAE9A7C7_CAEBR</name>
<keyword evidence="3" id="KW-0812">Transmembrane</keyword>
<keyword evidence="3" id="KW-0472">Membrane</keyword>
<protein>
    <submittedName>
        <fullName evidence="4">Uncharacterized protein</fullName>
    </submittedName>
</protein>
<dbReference type="EMBL" id="CP090895">
    <property type="protein sequence ID" value="ULT92810.1"/>
    <property type="molecule type" value="Genomic_DNA"/>
</dbReference>
<feature type="compositionally biased region" description="Basic and acidic residues" evidence="2">
    <location>
        <begin position="219"/>
        <end position="256"/>
    </location>
</feature>
<feature type="coiled-coil region" evidence="1">
    <location>
        <begin position="410"/>
        <end position="521"/>
    </location>
</feature>
<feature type="coiled-coil region" evidence="1">
    <location>
        <begin position="690"/>
        <end position="717"/>
    </location>
</feature>
<gene>
    <name evidence="4" type="ORF">L3Y34_010121</name>
    <name evidence="5" type="ORF">L5515_009921</name>
</gene>
<evidence type="ECO:0000313" key="7">
    <source>
        <dbReference type="Proteomes" id="UP000829354"/>
    </source>
</evidence>
<feature type="region of interest" description="Disordered" evidence="2">
    <location>
        <begin position="319"/>
        <end position="344"/>
    </location>
</feature>
<feature type="region of interest" description="Disordered" evidence="2">
    <location>
        <begin position="213"/>
        <end position="257"/>
    </location>
</feature>
<feature type="compositionally biased region" description="Basic and acidic residues" evidence="2">
    <location>
        <begin position="669"/>
        <end position="682"/>
    </location>
</feature>
<dbReference type="Proteomes" id="UP000829354">
    <property type="component" value="Chromosome V"/>
</dbReference>
<reference evidence="5 7" key="2">
    <citation type="submission" date="2022-04" db="EMBL/GenBank/DDBJ databases">
        <title>Chromosome-level reference genomes for two strains of Caenorhabditis briggsae: an improved platform for comparative genomics.</title>
        <authorList>
            <person name="Stevens L."/>
            <person name="Andersen E."/>
        </authorList>
    </citation>
    <scope>NUCLEOTIDE SEQUENCE [LARGE SCALE GENOMIC DNA]</scope>
    <source>
        <strain evidence="5">VX34</strain>
        <tissue evidence="5">Whole-organism</tissue>
    </source>
</reference>